<name>A0A4Y6PU28_PERCE</name>
<keyword evidence="1" id="KW-0472">Membrane</keyword>
<evidence type="ECO:0000313" key="3">
    <source>
        <dbReference type="Proteomes" id="UP000315995"/>
    </source>
</evidence>
<feature type="transmembrane region" description="Helical" evidence="1">
    <location>
        <begin position="51"/>
        <end position="70"/>
    </location>
</feature>
<sequence>MSDEKFESFDEFWPYYLAEHSDPTNRLLHAVGTSAALVCAAAGVFKKNPKLLALAPVLGYAPAWIGHFLIEKNRPATFKHPLWSLRGDFKMLRLILGDEIDEEMLRLIAEGKTTPKMLEELAAAE</sequence>
<dbReference type="PANTHER" id="PTHR34205:SF2">
    <property type="entry name" value="DUF962 DOMAIN-CONTAINING PROTEIN"/>
    <property type="match status" value="1"/>
</dbReference>
<keyword evidence="1" id="KW-0812">Transmembrane</keyword>
<dbReference type="RefSeq" id="WP_141198007.1">
    <property type="nucleotide sequence ID" value="NZ_CP041186.1"/>
</dbReference>
<evidence type="ECO:0000256" key="1">
    <source>
        <dbReference type="SAM" id="Phobius"/>
    </source>
</evidence>
<dbReference type="Pfam" id="PF06127">
    <property type="entry name" value="Mpo1-like"/>
    <property type="match status" value="1"/>
</dbReference>
<evidence type="ECO:0000313" key="2">
    <source>
        <dbReference type="EMBL" id="QDG51527.1"/>
    </source>
</evidence>
<proteinExistence type="predicted"/>
<dbReference type="Proteomes" id="UP000315995">
    <property type="component" value="Chromosome"/>
</dbReference>
<protein>
    <submittedName>
        <fullName evidence="2">DUF962 domain-containing protein</fullName>
    </submittedName>
</protein>
<reference evidence="2 3" key="1">
    <citation type="submission" date="2019-06" db="EMBL/GenBank/DDBJ databases">
        <title>Persicimonas caeni gen. nov., sp. nov., a predatory bacterium isolated from solar saltern.</title>
        <authorList>
            <person name="Wang S."/>
        </authorList>
    </citation>
    <scope>NUCLEOTIDE SEQUENCE [LARGE SCALE GENOMIC DNA]</scope>
    <source>
        <strain evidence="2 3">YN101</strain>
    </source>
</reference>
<accession>A0A4Y6PU28</accession>
<dbReference type="AlphaFoldDB" id="A0A4Y6PU28"/>
<accession>A0A5B8Y696</accession>
<keyword evidence="1" id="KW-1133">Transmembrane helix</keyword>
<keyword evidence="3" id="KW-1185">Reference proteome</keyword>
<dbReference type="InterPro" id="IPR009305">
    <property type="entry name" value="Mpo1-like"/>
</dbReference>
<dbReference type="PANTHER" id="PTHR34205">
    <property type="entry name" value="TRANSMEMBRANE PROTEIN"/>
    <property type="match status" value="1"/>
</dbReference>
<gene>
    <name evidence="2" type="ORF">FIV42_12460</name>
</gene>
<organism evidence="2 3">
    <name type="scientific">Persicimonas caeni</name>
    <dbReference type="NCBI Taxonomy" id="2292766"/>
    <lineage>
        <taxon>Bacteria</taxon>
        <taxon>Deltaproteobacteria</taxon>
        <taxon>Bradymonadales</taxon>
        <taxon>Bradymonadaceae</taxon>
        <taxon>Persicimonas</taxon>
    </lineage>
</organism>
<dbReference type="EMBL" id="CP041186">
    <property type="protein sequence ID" value="QDG51527.1"/>
    <property type="molecule type" value="Genomic_DNA"/>
</dbReference>
<dbReference type="OrthoDB" id="7356072at2"/>